<dbReference type="EC" id="2.4.1.25" evidence="3"/>
<comment type="caution">
    <text evidence="10">The sequence shown here is derived from an EMBL/GenBank/DDBJ whole genome shotgun (WGS) entry which is preliminary data.</text>
</comment>
<dbReference type="Proteomes" id="UP001140949">
    <property type="component" value="Unassembled WGS sequence"/>
</dbReference>
<evidence type="ECO:0000256" key="8">
    <source>
        <dbReference type="ARBA" id="ARBA00031501"/>
    </source>
</evidence>
<dbReference type="AlphaFoldDB" id="A0AAX6GX51"/>
<evidence type="ECO:0000256" key="4">
    <source>
        <dbReference type="ARBA" id="ARBA00022676"/>
    </source>
</evidence>
<dbReference type="Pfam" id="PF02446">
    <property type="entry name" value="Glyco_hydro_77"/>
    <property type="match status" value="1"/>
</dbReference>
<dbReference type="SUPFAM" id="SSF51445">
    <property type="entry name" value="(Trans)glycosidases"/>
    <property type="match status" value="1"/>
</dbReference>
<sequence>MFGKWKAGPGRAFFDAISKVVGKIYLIAEDLGVITEDVVQLKKSIGAHGMAVLQFAALTILICHIIMSKIKLYILGLMIMIRPLAGGKI</sequence>
<keyword evidence="9" id="KW-0472">Membrane</keyword>
<dbReference type="GO" id="GO:0004134">
    <property type="term" value="F:4-alpha-glucanotransferase activity"/>
    <property type="evidence" value="ECO:0007669"/>
    <property type="project" value="UniProtKB-EC"/>
</dbReference>
<evidence type="ECO:0000256" key="5">
    <source>
        <dbReference type="ARBA" id="ARBA00022679"/>
    </source>
</evidence>
<dbReference type="PANTHER" id="PTHR32438:SF5">
    <property type="entry name" value="4-ALPHA-GLUCANOTRANSFERASE DPE1, CHLOROPLASTIC_AMYLOPLASTIC"/>
    <property type="match status" value="1"/>
</dbReference>
<evidence type="ECO:0000313" key="10">
    <source>
        <dbReference type="EMBL" id="KAJ6833326.1"/>
    </source>
</evidence>
<evidence type="ECO:0000256" key="3">
    <source>
        <dbReference type="ARBA" id="ARBA00012560"/>
    </source>
</evidence>
<gene>
    <name evidence="10" type="ORF">M6B38_340170</name>
</gene>
<keyword evidence="9" id="KW-0812">Transmembrane</keyword>
<name>A0AAX6GX51_IRIPA</name>
<dbReference type="GO" id="GO:0005975">
    <property type="term" value="P:carbohydrate metabolic process"/>
    <property type="evidence" value="ECO:0007669"/>
    <property type="project" value="InterPro"/>
</dbReference>
<keyword evidence="4" id="KW-0328">Glycosyltransferase</keyword>
<organism evidence="10 11">
    <name type="scientific">Iris pallida</name>
    <name type="common">Sweet iris</name>
    <dbReference type="NCBI Taxonomy" id="29817"/>
    <lineage>
        <taxon>Eukaryota</taxon>
        <taxon>Viridiplantae</taxon>
        <taxon>Streptophyta</taxon>
        <taxon>Embryophyta</taxon>
        <taxon>Tracheophyta</taxon>
        <taxon>Spermatophyta</taxon>
        <taxon>Magnoliopsida</taxon>
        <taxon>Liliopsida</taxon>
        <taxon>Asparagales</taxon>
        <taxon>Iridaceae</taxon>
        <taxon>Iridoideae</taxon>
        <taxon>Irideae</taxon>
        <taxon>Iris</taxon>
    </lineage>
</organism>
<reference evidence="10" key="2">
    <citation type="submission" date="2023-04" db="EMBL/GenBank/DDBJ databases">
        <authorList>
            <person name="Bruccoleri R.E."/>
            <person name="Oakeley E.J."/>
            <person name="Faust A.-M."/>
            <person name="Dessus-Babus S."/>
            <person name="Altorfer M."/>
            <person name="Burckhardt D."/>
            <person name="Oertli M."/>
            <person name="Naumann U."/>
            <person name="Petersen F."/>
            <person name="Wong J."/>
        </authorList>
    </citation>
    <scope>NUCLEOTIDE SEQUENCE</scope>
    <source>
        <strain evidence="10">GSM-AAB239-AS_SAM_17_03QT</strain>
        <tissue evidence="10">Leaf</tissue>
    </source>
</reference>
<accession>A0AAX6GX51</accession>
<dbReference type="InterPro" id="IPR017853">
    <property type="entry name" value="GH"/>
</dbReference>
<dbReference type="EMBL" id="JANAVB010015199">
    <property type="protein sequence ID" value="KAJ6833326.1"/>
    <property type="molecule type" value="Genomic_DNA"/>
</dbReference>
<comment type="similarity">
    <text evidence="2">Belongs to the disproportionating enzyme family.</text>
</comment>
<dbReference type="PANTHER" id="PTHR32438">
    <property type="entry name" value="4-ALPHA-GLUCANOTRANSFERASE DPE1, CHLOROPLASTIC/AMYLOPLASTIC"/>
    <property type="match status" value="1"/>
</dbReference>
<evidence type="ECO:0000256" key="7">
    <source>
        <dbReference type="ARBA" id="ARBA00031423"/>
    </source>
</evidence>
<feature type="transmembrane region" description="Helical" evidence="9">
    <location>
        <begin position="45"/>
        <end position="67"/>
    </location>
</feature>
<protein>
    <recommendedName>
        <fullName evidence="3">4-alpha-glucanotransferase</fullName>
        <ecNumber evidence="3">2.4.1.25</ecNumber>
    </recommendedName>
    <alternativeName>
        <fullName evidence="7">Amylomaltase</fullName>
    </alternativeName>
    <alternativeName>
        <fullName evidence="8">Disproportionating enzyme</fullName>
    </alternativeName>
</protein>
<dbReference type="Gene3D" id="3.20.20.80">
    <property type="entry name" value="Glycosidases"/>
    <property type="match status" value="1"/>
</dbReference>
<evidence type="ECO:0000256" key="2">
    <source>
        <dbReference type="ARBA" id="ARBA00005684"/>
    </source>
</evidence>
<dbReference type="InterPro" id="IPR003385">
    <property type="entry name" value="Glyco_hydro_77"/>
</dbReference>
<evidence type="ECO:0000256" key="9">
    <source>
        <dbReference type="SAM" id="Phobius"/>
    </source>
</evidence>
<evidence type="ECO:0000256" key="6">
    <source>
        <dbReference type="ARBA" id="ARBA00023277"/>
    </source>
</evidence>
<comment type="catalytic activity">
    <reaction evidence="1">
        <text>Transfers a segment of a (1-&gt;4)-alpha-D-glucan to a new position in an acceptor, which may be glucose or a (1-&gt;4)-alpha-D-glucan.</text>
        <dbReference type="EC" id="2.4.1.25"/>
    </reaction>
</comment>
<proteinExistence type="inferred from homology"/>
<reference evidence="10" key="1">
    <citation type="journal article" date="2023" name="GigaByte">
        <title>Genome assembly of the bearded iris, Iris pallida Lam.</title>
        <authorList>
            <person name="Bruccoleri R.E."/>
            <person name="Oakeley E.J."/>
            <person name="Faust A.M.E."/>
            <person name="Altorfer M."/>
            <person name="Dessus-Babus S."/>
            <person name="Burckhardt D."/>
            <person name="Oertli M."/>
            <person name="Naumann U."/>
            <person name="Petersen F."/>
            <person name="Wong J."/>
        </authorList>
    </citation>
    <scope>NUCLEOTIDE SEQUENCE</scope>
    <source>
        <strain evidence="10">GSM-AAB239-AS_SAM_17_03QT</strain>
    </source>
</reference>
<keyword evidence="6" id="KW-0119">Carbohydrate metabolism</keyword>
<keyword evidence="11" id="KW-1185">Reference proteome</keyword>
<keyword evidence="5" id="KW-0808">Transferase</keyword>
<evidence type="ECO:0000313" key="11">
    <source>
        <dbReference type="Proteomes" id="UP001140949"/>
    </source>
</evidence>
<keyword evidence="9" id="KW-1133">Transmembrane helix</keyword>
<evidence type="ECO:0000256" key="1">
    <source>
        <dbReference type="ARBA" id="ARBA00000439"/>
    </source>
</evidence>